<sequence length="206" mass="21950">MPFDTWIIFAVTTCIASMTPGPNMLLSMTVGMNIGKRAAVASSIGGVSAMLILLFGSVAGLSAVLATSAKAFMFIKWGGVAYLLYLGIKAWRSPAIGLSEQGEHSKTKYSALQLYRQAFLVGISNPKAMIFFAAFLPQFIDTTLPQAPQLAVMSGTFVFIELFWLMSYATGGNQLVPILKRSGKVKLINRISGGALISASALLASR</sequence>
<comment type="similarity">
    <text evidence="2">Belongs to the Rht family.</text>
</comment>
<comment type="subcellular location">
    <subcellularLocation>
        <location evidence="1">Cell membrane</location>
        <topology evidence="1">Multi-pass membrane protein</topology>
    </subcellularLocation>
</comment>
<evidence type="ECO:0000256" key="3">
    <source>
        <dbReference type="ARBA" id="ARBA00022475"/>
    </source>
</evidence>
<feature type="transmembrane region" description="Helical" evidence="7">
    <location>
        <begin position="6"/>
        <end position="26"/>
    </location>
</feature>
<evidence type="ECO:0000313" key="8">
    <source>
        <dbReference type="EMBL" id="MFD2204798.1"/>
    </source>
</evidence>
<evidence type="ECO:0000256" key="2">
    <source>
        <dbReference type="ARBA" id="ARBA00007928"/>
    </source>
</evidence>
<evidence type="ECO:0000256" key="4">
    <source>
        <dbReference type="ARBA" id="ARBA00022692"/>
    </source>
</evidence>
<reference evidence="9" key="1">
    <citation type="journal article" date="2019" name="Int. J. Syst. Evol. Microbiol.">
        <title>The Global Catalogue of Microorganisms (GCM) 10K type strain sequencing project: providing services to taxonomists for standard genome sequencing and annotation.</title>
        <authorList>
            <consortium name="The Broad Institute Genomics Platform"/>
            <consortium name="The Broad Institute Genome Sequencing Center for Infectious Disease"/>
            <person name="Wu L."/>
            <person name="Ma J."/>
        </authorList>
    </citation>
    <scope>NUCLEOTIDE SEQUENCE [LARGE SCALE GENOMIC DNA]</scope>
    <source>
        <strain evidence="9">CGMCC 4.7192</strain>
    </source>
</reference>
<feature type="transmembrane region" description="Helical" evidence="7">
    <location>
        <begin position="71"/>
        <end position="88"/>
    </location>
</feature>
<dbReference type="PANTHER" id="PTHR30086">
    <property type="entry name" value="ARGININE EXPORTER PROTEIN ARGO"/>
    <property type="match status" value="1"/>
</dbReference>
<name>A0ABW5BIV1_9PROT</name>
<dbReference type="PANTHER" id="PTHR30086:SF14">
    <property type="entry name" value="HOMOSERINE_HOMOSERINE LACTONE EFFLUX PROTEIN"/>
    <property type="match status" value="1"/>
</dbReference>
<comment type="caution">
    <text evidence="8">The sequence shown here is derived from an EMBL/GenBank/DDBJ whole genome shotgun (WGS) entry which is preliminary data.</text>
</comment>
<keyword evidence="9" id="KW-1185">Reference proteome</keyword>
<dbReference type="EMBL" id="JBHUII010000001">
    <property type="protein sequence ID" value="MFD2204798.1"/>
    <property type="molecule type" value="Genomic_DNA"/>
</dbReference>
<keyword evidence="3" id="KW-1003">Cell membrane</keyword>
<dbReference type="PIRSF" id="PIRSF006324">
    <property type="entry name" value="LeuE"/>
    <property type="match status" value="1"/>
</dbReference>
<feature type="transmembrane region" description="Helical" evidence="7">
    <location>
        <begin position="146"/>
        <end position="166"/>
    </location>
</feature>
<evidence type="ECO:0000256" key="6">
    <source>
        <dbReference type="ARBA" id="ARBA00023136"/>
    </source>
</evidence>
<proteinExistence type="inferred from homology"/>
<organism evidence="8 9">
    <name type="scientific">Kiloniella antarctica</name>
    <dbReference type="NCBI Taxonomy" id="1550907"/>
    <lineage>
        <taxon>Bacteria</taxon>
        <taxon>Pseudomonadati</taxon>
        <taxon>Pseudomonadota</taxon>
        <taxon>Alphaproteobacteria</taxon>
        <taxon>Rhodospirillales</taxon>
        <taxon>Kiloniellaceae</taxon>
        <taxon>Kiloniella</taxon>
    </lineage>
</organism>
<evidence type="ECO:0000256" key="5">
    <source>
        <dbReference type="ARBA" id="ARBA00022989"/>
    </source>
</evidence>
<feature type="transmembrane region" description="Helical" evidence="7">
    <location>
        <begin position="38"/>
        <end position="65"/>
    </location>
</feature>
<evidence type="ECO:0000313" key="9">
    <source>
        <dbReference type="Proteomes" id="UP001597294"/>
    </source>
</evidence>
<gene>
    <name evidence="8" type="ORF">ACFSKO_04220</name>
</gene>
<evidence type="ECO:0000256" key="7">
    <source>
        <dbReference type="SAM" id="Phobius"/>
    </source>
</evidence>
<keyword evidence="5 7" id="KW-1133">Transmembrane helix</keyword>
<accession>A0ABW5BIV1</accession>
<evidence type="ECO:0000256" key="1">
    <source>
        <dbReference type="ARBA" id="ARBA00004651"/>
    </source>
</evidence>
<dbReference type="Proteomes" id="UP001597294">
    <property type="component" value="Unassembled WGS sequence"/>
</dbReference>
<keyword evidence="6 7" id="KW-0472">Membrane</keyword>
<keyword evidence="4 7" id="KW-0812">Transmembrane</keyword>
<dbReference type="Pfam" id="PF01810">
    <property type="entry name" value="LysE"/>
    <property type="match status" value="1"/>
</dbReference>
<dbReference type="RefSeq" id="WP_380248738.1">
    <property type="nucleotide sequence ID" value="NZ_JBHUII010000001.1"/>
</dbReference>
<feature type="transmembrane region" description="Helical" evidence="7">
    <location>
        <begin position="118"/>
        <end position="140"/>
    </location>
</feature>
<dbReference type="InterPro" id="IPR001123">
    <property type="entry name" value="LeuE-type"/>
</dbReference>
<protein>
    <submittedName>
        <fullName evidence="8">LysE family translocator</fullName>
    </submittedName>
</protein>